<name>A0A0M0GJZ6_SPOGL</name>
<dbReference type="REBASE" id="130875">
    <property type="entry name" value="S1.SglW25ORF1600P"/>
</dbReference>
<keyword evidence="7" id="KW-1185">Reference proteome</keyword>
<evidence type="ECO:0000256" key="4">
    <source>
        <dbReference type="SAM" id="Coils"/>
    </source>
</evidence>
<dbReference type="GO" id="GO:0003677">
    <property type="term" value="F:DNA binding"/>
    <property type="evidence" value="ECO:0007669"/>
    <property type="project" value="UniProtKB-KW"/>
</dbReference>
<feature type="coiled-coil region" evidence="4">
    <location>
        <begin position="28"/>
        <end position="55"/>
    </location>
</feature>
<evidence type="ECO:0000256" key="1">
    <source>
        <dbReference type="ARBA" id="ARBA00010923"/>
    </source>
</evidence>
<dbReference type="InterPro" id="IPR044946">
    <property type="entry name" value="Restrct_endonuc_typeI_TRD_sf"/>
</dbReference>
<dbReference type="InterPro" id="IPR000055">
    <property type="entry name" value="Restrct_endonuc_typeI_TRD"/>
</dbReference>
<dbReference type="STRING" id="1459.AF332_01595"/>
<feature type="domain" description="Type I restriction modification DNA specificity" evidence="5">
    <location>
        <begin position="69"/>
        <end position="234"/>
    </location>
</feature>
<keyword evidence="3" id="KW-0238">DNA-binding</keyword>
<dbReference type="Proteomes" id="UP000037109">
    <property type="component" value="Unassembled WGS sequence"/>
</dbReference>
<dbReference type="InterPro" id="IPR052021">
    <property type="entry name" value="Type-I_RS_S_subunit"/>
</dbReference>
<keyword evidence="2" id="KW-0680">Restriction system</keyword>
<dbReference type="Gene3D" id="1.10.287.1120">
    <property type="entry name" value="Bipartite methylase S protein"/>
    <property type="match status" value="1"/>
</dbReference>
<comment type="similarity">
    <text evidence="1">Belongs to the type-I restriction system S methylase family.</text>
</comment>
<dbReference type="SUPFAM" id="SSF116734">
    <property type="entry name" value="DNA methylase specificity domain"/>
    <property type="match status" value="2"/>
</dbReference>
<protein>
    <recommendedName>
        <fullName evidence="5">Type I restriction modification DNA specificity domain-containing protein</fullName>
    </recommendedName>
</protein>
<gene>
    <name evidence="6" type="ORF">AF332_01595</name>
</gene>
<dbReference type="PANTHER" id="PTHR30408">
    <property type="entry name" value="TYPE-1 RESTRICTION ENZYME ECOKI SPECIFICITY PROTEIN"/>
    <property type="match status" value="1"/>
</dbReference>
<reference evidence="7" key="1">
    <citation type="submission" date="2015-07" db="EMBL/GenBank/DDBJ databases">
        <title>Fjat-10036 dsm4.</title>
        <authorList>
            <person name="Liu B."/>
            <person name="Wang J."/>
            <person name="Zhu Y."/>
            <person name="Liu G."/>
            <person name="Chen Q."/>
            <person name="Chen Z."/>
            <person name="Lan J."/>
            <person name="Che J."/>
            <person name="Ge C."/>
            <person name="Shi H."/>
            <person name="Pan Z."/>
            <person name="Liu X."/>
        </authorList>
    </citation>
    <scope>NUCLEOTIDE SEQUENCE [LARGE SCALE GENOMIC DNA]</scope>
    <source>
        <strain evidence="7">DSM 4</strain>
    </source>
</reference>
<evidence type="ECO:0000313" key="7">
    <source>
        <dbReference type="Proteomes" id="UP000037109"/>
    </source>
</evidence>
<dbReference type="Pfam" id="PF01420">
    <property type="entry name" value="Methylase_S"/>
    <property type="match status" value="1"/>
</dbReference>
<dbReference type="GO" id="GO:0009307">
    <property type="term" value="P:DNA restriction-modification system"/>
    <property type="evidence" value="ECO:0007669"/>
    <property type="project" value="UniProtKB-KW"/>
</dbReference>
<evidence type="ECO:0000259" key="5">
    <source>
        <dbReference type="Pfam" id="PF01420"/>
    </source>
</evidence>
<dbReference type="AlphaFoldDB" id="A0A0M0GJZ6"/>
<sequence length="257" mass="30059">MKLSWDSFCGIKFPVPPLHEQEYIAKILKKQDEHIKLIIQEIEQKEEQKKGLMRKLVTGELRLPGFERDWKQIRLGDVLKERKETGYNELELLSITAKRGVVRRKEIDIKDNSSDDKSKYKRILPNDIGYNTMRMWQGISGVSQLEGIVSPAYTVLIPTSEIDPYYMAYLFKYPKTIYLFWRYSQGIVDDTLNLKYSNFKKIRVKIPSDILEQKAIAKILSTQDKIIELLEKSLDLEKDRKTGLMQLLLTGKSRVKV</sequence>
<organism evidence="6 7">
    <name type="scientific">Sporosarcina globispora</name>
    <name type="common">Bacillus globisporus</name>
    <dbReference type="NCBI Taxonomy" id="1459"/>
    <lineage>
        <taxon>Bacteria</taxon>
        <taxon>Bacillati</taxon>
        <taxon>Bacillota</taxon>
        <taxon>Bacilli</taxon>
        <taxon>Bacillales</taxon>
        <taxon>Caryophanaceae</taxon>
        <taxon>Sporosarcina</taxon>
    </lineage>
</organism>
<evidence type="ECO:0000256" key="3">
    <source>
        <dbReference type="ARBA" id="ARBA00023125"/>
    </source>
</evidence>
<proteinExistence type="inferred from homology"/>
<dbReference type="Gene3D" id="3.90.220.20">
    <property type="entry name" value="DNA methylase specificity domains"/>
    <property type="match status" value="2"/>
</dbReference>
<accession>A0A0M0GJZ6</accession>
<dbReference type="PANTHER" id="PTHR30408:SF12">
    <property type="entry name" value="TYPE I RESTRICTION ENZYME MJAVIII SPECIFICITY SUBUNIT"/>
    <property type="match status" value="1"/>
</dbReference>
<evidence type="ECO:0000313" key="6">
    <source>
        <dbReference type="EMBL" id="KON90174.1"/>
    </source>
</evidence>
<keyword evidence="4" id="KW-0175">Coiled coil</keyword>
<comment type="caution">
    <text evidence="6">The sequence shown here is derived from an EMBL/GenBank/DDBJ whole genome shotgun (WGS) entry which is preliminary data.</text>
</comment>
<dbReference type="PATRIC" id="fig|1459.3.peg.356"/>
<dbReference type="EMBL" id="LGUF01000007">
    <property type="protein sequence ID" value="KON90174.1"/>
    <property type="molecule type" value="Genomic_DNA"/>
</dbReference>
<evidence type="ECO:0000256" key="2">
    <source>
        <dbReference type="ARBA" id="ARBA00022747"/>
    </source>
</evidence>